<dbReference type="RefSeq" id="WP_315605959.1">
    <property type="nucleotide sequence ID" value="NZ_CP130318.1"/>
</dbReference>
<keyword evidence="1" id="KW-0805">Transcription regulation</keyword>
<evidence type="ECO:0000313" key="6">
    <source>
        <dbReference type="Proteomes" id="UP001305702"/>
    </source>
</evidence>
<evidence type="ECO:0000256" key="2">
    <source>
        <dbReference type="ARBA" id="ARBA00023125"/>
    </source>
</evidence>
<feature type="domain" description="HTH marR-type" evidence="4">
    <location>
        <begin position="2"/>
        <end position="138"/>
    </location>
</feature>
<organism evidence="5 6">
    <name type="scientific">Paenibacillus aurantius</name>
    <dbReference type="NCBI Taxonomy" id="2918900"/>
    <lineage>
        <taxon>Bacteria</taxon>
        <taxon>Bacillati</taxon>
        <taxon>Bacillota</taxon>
        <taxon>Bacilli</taxon>
        <taxon>Bacillales</taxon>
        <taxon>Paenibacillaceae</taxon>
        <taxon>Paenibacillus</taxon>
    </lineage>
</organism>
<accession>A0AA96LIM7</accession>
<dbReference type="Pfam" id="PF01047">
    <property type="entry name" value="MarR"/>
    <property type="match status" value="1"/>
</dbReference>
<dbReference type="GO" id="GO:0003677">
    <property type="term" value="F:DNA binding"/>
    <property type="evidence" value="ECO:0007669"/>
    <property type="project" value="UniProtKB-KW"/>
</dbReference>
<dbReference type="EMBL" id="CP130318">
    <property type="protein sequence ID" value="WNQ12182.1"/>
    <property type="molecule type" value="Genomic_DNA"/>
</dbReference>
<dbReference type="InterPro" id="IPR000835">
    <property type="entry name" value="HTH_MarR-typ"/>
</dbReference>
<keyword evidence="6" id="KW-1185">Reference proteome</keyword>
<protein>
    <submittedName>
        <fullName evidence="5">MarR family transcriptional regulator</fullName>
    </submittedName>
</protein>
<dbReference type="Gene3D" id="1.10.10.10">
    <property type="entry name" value="Winged helix-like DNA-binding domain superfamily/Winged helix DNA-binding domain"/>
    <property type="match status" value="1"/>
</dbReference>
<dbReference type="PANTHER" id="PTHR33164">
    <property type="entry name" value="TRANSCRIPTIONAL REGULATOR, MARR FAMILY"/>
    <property type="match status" value="1"/>
</dbReference>
<dbReference type="PROSITE" id="PS50995">
    <property type="entry name" value="HTH_MARR_2"/>
    <property type="match status" value="1"/>
</dbReference>
<dbReference type="SMART" id="SM00347">
    <property type="entry name" value="HTH_MARR"/>
    <property type="match status" value="1"/>
</dbReference>
<keyword evidence="3" id="KW-0804">Transcription</keyword>
<dbReference type="PRINTS" id="PR00598">
    <property type="entry name" value="HTHMARR"/>
</dbReference>
<dbReference type="InterPro" id="IPR036390">
    <property type="entry name" value="WH_DNA-bd_sf"/>
</dbReference>
<dbReference type="SUPFAM" id="SSF46785">
    <property type="entry name" value="Winged helix' DNA-binding domain"/>
    <property type="match status" value="1"/>
</dbReference>
<dbReference type="InterPro" id="IPR023187">
    <property type="entry name" value="Tscrpt_reg_MarR-type_CS"/>
</dbReference>
<keyword evidence="2" id="KW-0238">DNA-binding</keyword>
<evidence type="ECO:0000259" key="4">
    <source>
        <dbReference type="PROSITE" id="PS50995"/>
    </source>
</evidence>
<sequence length="150" mass="17281">MKDEYYFELRSSVQNFVKLFGLLETNATPCGYPLSVSQVYALQELESNQLSITELASKLELERSSVSRLVDDLVKGGFVNRDINAANRREVILYLSEKGNKSIQQVRQRSVDFFRSLVEEFSDEDKELILGGFNKLTLALSRYRRNQNDK</sequence>
<dbReference type="AlphaFoldDB" id="A0AA96LIM7"/>
<dbReference type="GO" id="GO:0006950">
    <property type="term" value="P:response to stress"/>
    <property type="evidence" value="ECO:0007669"/>
    <property type="project" value="TreeGrafter"/>
</dbReference>
<dbReference type="Proteomes" id="UP001305702">
    <property type="component" value="Chromosome"/>
</dbReference>
<dbReference type="PROSITE" id="PS01117">
    <property type="entry name" value="HTH_MARR_1"/>
    <property type="match status" value="1"/>
</dbReference>
<name>A0AA96LIM7_9BACL</name>
<dbReference type="PANTHER" id="PTHR33164:SF43">
    <property type="entry name" value="HTH-TYPE TRANSCRIPTIONAL REPRESSOR YETL"/>
    <property type="match status" value="1"/>
</dbReference>
<evidence type="ECO:0000313" key="5">
    <source>
        <dbReference type="EMBL" id="WNQ12182.1"/>
    </source>
</evidence>
<evidence type="ECO:0000256" key="1">
    <source>
        <dbReference type="ARBA" id="ARBA00023015"/>
    </source>
</evidence>
<evidence type="ECO:0000256" key="3">
    <source>
        <dbReference type="ARBA" id="ARBA00023163"/>
    </source>
</evidence>
<dbReference type="InterPro" id="IPR036388">
    <property type="entry name" value="WH-like_DNA-bd_sf"/>
</dbReference>
<proteinExistence type="predicted"/>
<gene>
    <name evidence="5" type="ORF">MJA45_03780</name>
</gene>
<dbReference type="GO" id="GO:0003700">
    <property type="term" value="F:DNA-binding transcription factor activity"/>
    <property type="evidence" value="ECO:0007669"/>
    <property type="project" value="InterPro"/>
</dbReference>
<dbReference type="InterPro" id="IPR039422">
    <property type="entry name" value="MarR/SlyA-like"/>
</dbReference>
<dbReference type="KEGG" id="paun:MJA45_03780"/>
<reference evidence="5 6" key="1">
    <citation type="submission" date="2022-02" db="EMBL/GenBank/DDBJ databases">
        <title>Paenibacillus sp. MBLB1776 Whole Genome Shotgun Sequencing.</title>
        <authorList>
            <person name="Hwang C.Y."/>
            <person name="Cho E.-S."/>
            <person name="Seo M.-J."/>
        </authorList>
    </citation>
    <scope>NUCLEOTIDE SEQUENCE [LARGE SCALE GENOMIC DNA]</scope>
    <source>
        <strain evidence="5 6">MBLB1776</strain>
    </source>
</reference>